<evidence type="ECO:0000256" key="1">
    <source>
        <dbReference type="SAM" id="MobiDB-lite"/>
    </source>
</evidence>
<evidence type="ECO:0000313" key="2">
    <source>
        <dbReference type="EMBL" id="MDW9253765.1"/>
    </source>
</evidence>
<name>A0AAW9CRV7_BURTH</name>
<accession>A0AAW9CRV7</accession>
<dbReference type="Proteomes" id="UP001272137">
    <property type="component" value="Unassembled WGS sequence"/>
</dbReference>
<protein>
    <submittedName>
        <fullName evidence="2">Uncharacterized protein</fullName>
    </submittedName>
</protein>
<reference evidence="2" key="1">
    <citation type="submission" date="2018-08" db="EMBL/GenBank/DDBJ databases">
        <title>Identification of Burkholderia cepacia strains that express a Burkholderia pseudomallei-like capsular polysaccharide.</title>
        <authorList>
            <person name="Burtnick M.N."/>
            <person name="Vongsouvath M."/>
            <person name="Newton P."/>
            <person name="Wuthiekanun V."/>
            <person name="Limmathurotsakul D."/>
            <person name="Brett P.J."/>
            <person name="Chantratita N."/>
            <person name="Dance D.A."/>
        </authorList>
    </citation>
    <scope>NUCLEOTIDE SEQUENCE</scope>
    <source>
        <strain evidence="2">SBXCC001</strain>
    </source>
</reference>
<dbReference type="AlphaFoldDB" id="A0AAW9CRV7"/>
<sequence length="46" mass="4670">MSARCAFIAFANFAASSRQPHGDARAAAARADARPPLRPRSSGGGA</sequence>
<proteinExistence type="predicted"/>
<dbReference type="EMBL" id="QXCT01000002">
    <property type="protein sequence ID" value="MDW9253765.1"/>
    <property type="molecule type" value="Genomic_DNA"/>
</dbReference>
<organism evidence="2 3">
    <name type="scientific">Burkholderia thailandensis</name>
    <dbReference type="NCBI Taxonomy" id="57975"/>
    <lineage>
        <taxon>Bacteria</taxon>
        <taxon>Pseudomonadati</taxon>
        <taxon>Pseudomonadota</taxon>
        <taxon>Betaproteobacteria</taxon>
        <taxon>Burkholderiales</taxon>
        <taxon>Burkholderiaceae</taxon>
        <taxon>Burkholderia</taxon>
        <taxon>pseudomallei group</taxon>
    </lineage>
</organism>
<evidence type="ECO:0000313" key="3">
    <source>
        <dbReference type="Proteomes" id="UP001272137"/>
    </source>
</evidence>
<feature type="region of interest" description="Disordered" evidence="1">
    <location>
        <begin position="17"/>
        <end position="46"/>
    </location>
</feature>
<gene>
    <name evidence="2" type="ORF">C7S16_2685</name>
</gene>
<comment type="caution">
    <text evidence="2">The sequence shown here is derived from an EMBL/GenBank/DDBJ whole genome shotgun (WGS) entry which is preliminary data.</text>
</comment>